<dbReference type="SUPFAM" id="SSF46785">
    <property type="entry name" value="Winged helix' DNA-binding domain"/>
    <property type="match status" value="1"/>
</dbReference>
<gene>
    <name evidence="3" type="ORF">AUR64_13190</name>
</gene>
<dbReference type="InterPro" id="IPR036390">
    <property type="entry name" value="WH_DNA-bd_sf"/>
</dbReference>
<name>A0A0W1R5Z7_9EURY</name>
<dbReference type="Pfam" id="PF25213">
    <property type="entry name" value="HVO_A0261_N"/>
    <property type="match status" value="1"/>
</dbReference>
<evidence type="ECO:0000313" key="3">
    <source>
        <dbReference type="EMBL" id="KTG08777.1"/>
    </source>
</evidence>
<dbReference type="AlphaFoldDB" id="A0A0W1R5Z7"/>
<dbReference type="EMBL" id="LOPU01000029">
    <property type="protein sequence ID" value="KTG08777.1"/>
    <property type="molecule type" value="Genomic_DNA"/>
</dbReference>
<reference evidence="3 4" key="1">
    <citation type="submission" date="2015-12" db="EMBL/GenBank/DDBJ databases">
        <title>Haloprofundus marisrubri gen. nov., sp. nov., an extremely halophilic archaeon isolated from the Discovery deep brine-seawater interface in the Red Sea.</title>
        <authorList>
            <person name="Zhang G."/>
            <person name="Stingl U."/>
            <person name="Rashid M."/>
        </authorList>
    </citation>
    <scope>NUCLEOTIDE SEQUENCE [LARGE SCALE GENOMIC DNA]</scope>
    <source>
        <strain evidence="3 4">SB9</strain>
    </source>
</reference>
<protein>
    <submittedName>
        <fullName evidence="3">Transcriptional regulator</fullName>
    </submittedName>
</protein>
<organism evidence="3 4">
    <name type="scientific">Haloprofundus marisrubri</name>
    <dbReference type="NCBI Taxonomy" id="1514971"/>
    <lineage>
        <taxon>Archaea</taxon>
        <taxon>Methanobacteriati</taxon>
        <taxon>Methanobacteriota</taxon>
        <taxon>Stenosarchaea group</taxon>
        <taxon>Halobacteria</taxon>
        <taxon>Halobacteriales</taxon>
        <taxon>Haloferacaceae</taxon>
        <taxon>Haloprofundus</taxon>
    </lineage>
</organism>
<dbReference type="Proteomes" id="UP000054387">
    <property type="component" value="Unassembled WGS sequence"/>
</dbReference>
<dbReference type="RefSeq" id="WP_058581929.1">
    <property type="nucleotide sequence ID" value="NZ_LOPU01000029.1"/>
</dbReference>
<dbReference type="InterPro" id="IPR057527">
    <property type="entry name" value="HVO_A0261-like_N"/>
</dbReference>
<feature type="domain" description="HVO-A0261-like N-terminal" evidence="2">
    <location>
        <begin position="6"/>
        <end position="89"/>
    </location>
</feature>
<comment type="caution">
    <text evidence="3">The sequence shown here is derived from an EMBL/GenBank/DDBJ whole genome shotgun (WGS) entry which is preliminary data.</text>
</comment>
<dbReference type="OrthoDB" id="330490at2157"/>
<dbReference type="Pfam" id="PF08350">
    <property type="entry name" value="FilR1_middle"/>
    <property type="match status" value="1"/>
</dbReference>
<accession>A0A0W1R5Z7</accession>
<proteinExistence type="predicted"/>
<feature type="domain" description="Methanogenesis regulatory protein FilR1 middle" evidence="1">
    <location>
        <begin position="123"/>
        <end position="254"/>
    </location>
</feature>
<dbReference type="InterPro" id="IPR013561">
    <property type="entry name" value="FilR1_middle_dom"/>
</dbReference>
<sequence length="272" mass="30793">MSNRLDDIEFLARSEHRVLALEALVRGPRSRRELLEATEASSSTVGRVLGDFDERQWVVRDGRRYELTSLGRFIADRFLGLVDAMAMERKLRDVWPVVPGELREFSVDQFTDAVVSYPGPGYPYEPVERVGELIDETDRLRGFGTTILKTRNVETVQHNLLAGMEMEYIYSPRVLESVVSSYPEQAAEALGNRNCTVLVHENLPDEDRCGVSLFDERVCICCLDPDTGLLHAVVDTDAPDVRAWAESLYEQYRTEAEPLEARPQTPLSDRVA</sequence>
<keyword evidence="4" id="KW-1185">Reference proteome</keyword>
<evidence type="ECO:0000259" key="1">
    <source>
        <dbReference type="Pfam" id="PF08350"/>
    </source>
</evidence>
<evidence type="ECO:0000259" key="2">
    <source>
        <dbReference type="Pfam" id="PF25213"/>
    </source>
</evidence>
<evidence type="ECO:0000313" key="4">
    <source>
        <dbReference type="Proteomes" id="UP000054387"/>
    </source>
</evidence>